<dbReference type="PROSITE" id="PS50927">
    <property type="entry name" value="BULB_LECTIN"/>
    <property type="match status" value="1"/>
</dbReference>
<dbReference type="PROSITE" id="PS50011">
    <property type="entry name" value="PROTEIN_KINASE_DOM"/>
    <property type="match status" value="1"/>
</dbReference>
<dbReference type="CDD" id="cd01098">
    <property type="entry name" value="PAN_AP_plant"/>
    <property type="match status" value="1"/>
</dbReference>
<dbReference type="Proteomes" id="UP001168098">
    <property type="component" value="Unassembled WGS sequence"/>
</dbReference>
<dbReference type="Pfam" id="PF07714">
    <property type="entry name" value="PK_Tyr_Ser-Thr"/>
    <property type="match status" value="1"/>
</dbReference>
<keyword evidence="8" id="KW-0418">Kinase</keyword>
<evidence type="ECO:0000259" key="20">
    <source>
        <dbReference type="PROSITE" id="PS50948"/>
    </source>
</evidence>
<comment type="caution">
    <text evidence="14">Lacks conserved residue(s) required for the propagation of feature annotation.</text>
</comment>
<keyword evidence="15" id="KW-0812">Transmembrane</keyword>
<dbReference type="InterPro" id="IPR001245">
    <property type="entry name" value="Ser-Thr/Tyr_kinase_cat_dom"/>
</dbReference>
<evidence type="ECO:0000256" key="2">
    <source>
        <dbReference type="ARBA" id="ARBA00012513"/>
    </source>
</evidence>
<dbReference type="PROSITE" id="PS50026">
    <property type="entry name" value="EGF_3"/>
    <property type="match status" value="1"/>
</dbReference>
<comment type="catalytic activity">
    <reaction evidence="13">
        <text>L-seryl-[protein] + ATP = O-phospho-L-seryl-[protein] + ADP + H(+)</text>
        <dbReference type="Rhea" id="RHEA:17989"/>
        <dbReference type="Rhea" id="RHEA-COMP:9863"/>
        <dbReference type="Rhea" id="RHEA-COMP:11604"/>
        <dbReference type="ChEBI" id="CHEBI:15378"/>
        <dbReference type="ChEBI" id="CHEBI:29999"/>
        <dbReference type="ChEBI" id="CHEBI:30616"/>
        <dbReference type="ChEBI" id="CHEBI:83421"/>
        <dbReference type="ChEBI" id="CHEBI:456216"/>
        <dbReference type="EC" id="2.7.11.1"/>
    </reaction>
</comment>
<dbReference type="InterPro" id="IPR000858">
    <property type="entry name" value="S_locus_glycoprot_dom"/>
</dbReference>
<evidence type="ECO:0000256" key="10">
    <source>
        <dbReference type="ARBA" id="ARBA00023157"/>
    </source>
</evidence>
<keyword evidence="9" id="KW-0067">ATP-binding</keyword>
<dbReference type="InterPro" id="IPR003609">
    <property type="entry name" value="Pan_app"/>
</dbReference>
<accession>A0AA38ZEA1</accession>
<evidence type="ECO:0000256" key="8">
    <source>
        <dbReference type="ARBA" id="ARBA00022777"/>
    </source>
</evidence>
<evidence type="ECO:0000256" key="7">
    <source>
        <dbReference type="ARBA" id="ARBA00022741"/>
    </source>
</evidence>
<dbReference type="PANTHER" id="PTHR27002:SF1110">
    <property type="entry name" value="RECEPTOR-LIKE SERINE_THREONINE-PROTEIN KINASE"/>
    <property type="match status" value="1"/>
</dbReference>
<feature type="transmembrane region" description="Helical" evidence="15">
    <location>
        <begin position="575"/>
        <end position="599"/>
    </location>
</feature>
<sequence length="976" mass="109577">MGSVSAAHMLAIIFLVVLCCVLFSSARDSLTTGNWIEDDGSTLVSMNGTFELGFFTPNGSSSKGRYVGIWYHKLKEKPVVWVANRDQPLNAKSARFGIPPDGKLKAWDDNQVVLLFPGEKSGVRVVKLMDSGNLVLRVNESGKNLWESFHNPTDTFLPEMKMDEILSLTSWVSPVDPAPGNYVFKEENDNRLAIFQNQNSSHIYWTSEKSWQIPPYIYAFLYNSSEPGNQNLTFEAVPPRLVMNFTGEITYLKWDNNREEWSEIWLARGDRCNGQNTCGNFGTCNVNNAIMCKCLPGFVPIEQEKWNAEVFSGGCGKSPQCGDTFLNLKMIKVRKYDTDMSGKYEKSCREECRKNCTCKAYAGVAPKCWIWSGDLLSLQEEDRDGYNLFVRVLTSDLESTTRNCETCGTNKIPYPLSTGPTCGDPKYFRFNCDNDTGQVSFKVIDSSYRVSSIDPKTSKFVIQVKDANFSSPSLIPQILKLKPPFSMIGVCNASKTDKFSSDSKMTLNNSVEIEISWDPPPEPECTSSADCKDWPNSNCTTRHGRRKCFCNENFKWNGQSLNCTQGHGNQKSLEIVIGISVAVALVALLCTFGCIAYLLNRTITKRTENRANQGRHLYASDSRMKHLINSEQFKEEDKKGIDVPFFDLEDILAATDDFSDANKLGQGGFGPVYKGKFSEGQEMAIKRLSRASGQGLQEFKNEVVLIAKLQHRNLVRLLGYCVEGDEKILLYEYMANKSLDSFIFDRTLCMLLNWEKRFDIILGIARGLLYLHQDSRLKIIHRDLKTSNILLDDEMNPKISDFGLAKIFDSKQVEASTNRVVGTYGYMSPEYALDGYFSEKSDVFSFGVMVLEIISGKRNTGFYQSDQTPSLLGHAWKLWKEDKVLELMDQTLSETCNTNEFSRCVNVGLLCVQEDPSDRPTMAIAVLLLSSDAATMPVPKEPAFVVKRDLSRTASSSSKADASWKNELLATIGEGR</sequence>
<evidence type="ECO:0000256" key="11">
    <source>
        <dbReference type="ARBA" id="ARBA00023180"/>
    </source>
</evidence>
<keyword evidence="4" id="KW-0723">Serine/threonine-protein kinase</keyword>
<dbReference type="Pfam" id="PF01453">
    <property type="entry name" value="B_lectin"/>
    <property type="match status" value="1"/>
</dbReference>
<dbReference type="GO" id="GO:0048544">
    <property type="term" value="P:recognition of pollen"/>
    <property type="evidence" value="ECO:0007669"/>
    <property type="project" value="InterPro"/>
</dbReference>
<dbReference type="Pfam" id="PF08276">
    <property type="entry name" value="PAN_2"/>
    <property type="match status" value="1"/>
</dbReference>
<name>A0AA38ZEA1_VITRO</name>
<evidence type="ECO:0000259" key="19">
    <source>
        <dbReference type="PROSITE" id="PS50927"/>
    </source>
</evidence>
<dbReference type="EC" id="2.7.11.1" evidence="2"/>
<protein>
    <recommendedName>
        <fullName evidence="2">non-specific serine/threonine protein kinase</fullName>
        <ecNumber evidence="2">2.7.11.1</ecNumber>
    </recommendedName>
</protein>
<keyword evidence="5" id="KW-0808">Transferase</keyword>
<comment type="subcellular location">
    <subcellularLocation>
        <location evidence="1">Cell membrane</location>
        <topology evidence="1">Single-pass type I membrane protein</topology>
    </subcellularLocation>
</comment>
<dbReference type="InterPro" id="IPR000719">
    <property type="entry name" value="Prot_kinase_dom"/>
</dbReference>
<keyword evidence="15" id="KW-1133">Transmembrane helix</keyword>
<dbReference type="Pfam" id="PF00954">
    <property type="entry name" value="S_locus_glycop"/>
    <property type="match status" value="1"/>
</dbReference>
<dbReference type="AlphaFoldDB" id="A0AA38ZEA1"/>
<proteinExistence type="predicted"/>
<dbReference type="Gene3D" id="3.30.200.20">
    <property type="entry name" value="Phosphorylase Kinase, domain 1"/>
    <property type="match status" value="1"/>
</dbReference>
<dbReference type="GO" id="GO:0004674">
    <property type="term" value="F:protein serine/threonine kinase activity"/>
    <property type="evidence" value="ECO:0007669"/>
    <property type="project" value="UniProtKB-KW"/>
</dbReference>
<evidence type="ECO:0000313" key="22">
    <source>
        <dbReference type="Proteomes" id="UP001168098"/>
    </source>
</evidence>
<dbReference type="CDD" id="cd14066">
    <property type="entry name" value="STKc_IRAK"/>
    <property type="match status" value="1"/>
</dbReference>
<evidence type="ECO:0000313" key="21">
    <source>
        <dbReference type="EMBL" id="KAJ9686804.1"/>
    </source>
</evidence>
<dbReference type="PROSITE" id="PS50948">
    <property type="entry name" value="PAN"/>
    <property type="match status" value="1"/>
</dbReference>
<feature type="domain" description="Apple" evidence="20">
    <location>
        <begin position="321"/>
        <end position="393"/>
    </location>
</feature>
<feature type="signal peptide" evidence="16">
    <location>
        <begin position="1"/>
        <end position="26"/>
    </location>
</feature>
<keyword evidence="3" id="KW-1003">Cell membrane</keyword>
<evidence type="ECO:0000256" key="13">
    <source>
        <dbReference type="ARBA" id="ARBA00048679"/>
    </source>
</evidence>
<evidence type="ECO:0000256" key="14">
    <source>
        <dbReference type="PROSITE-ProRule" id="PRU00076"/>
    </source>
</evidence>
<dbReference type="GO" id="GO:0005886">
    <property type="term" value="C:plasma membrane"/>
    <property type="evidence" value="ECO:0007669"/>
    <property type="project" value="UniProtKB-SubCell"/>
</dbReference>
<gene>
    <name evidence="21" type="ORF">PVL29_015585</name>
</gene>
<keyword evidence="15" id="KW-0472">Membrane</keyword>
<evidence type="ECO:0000256" key="16">
    <source>
        <dbReference type="SAM" id="SignalP"/>
    </source>
</evidence>
<dbReference type="InterPro" id="IPR008271">
    <property type="entry name" value="Ser/Thr_kinase_AS"/>
</dbReference>
<comment type="caution">
    <text evidence="21">The sequence shown here is derived from an EMBL/GenBank/DDBJ whole genome shotgun (WGS) entry which is preliminary data.</text>
</comment>
<keyword evidence="6 16" id="KW-0732">Signal</keyword>
<dbReference type="InterPro" id="IPR011009">
    <property type="entry name" value="Kinase-like_dom_sf"/>
</dbReference>
<dbReference type="SUPFAM" id="SSF51110">
    <property type="entry name" value="alpha-D-mannose-specific plant lectins"/>
    <property type="match status" value="1"/>
</dbReference>
<dbReference type="SUPFAM" id="SSF56112">
    <property type="entry name" value="Protein kinase-like (PK-like)"/>
    <property type="match status" value="1"/>
</dbReference>
<evidence type="ECO:0000256" key="4">
    <source>
        <dbReference type="ARBA" id="ARBA00022527"/>
    </source>
</evidence>
<dbReference type="FunFam" id="3.30.200.20:FF:001238">
    <property type="entry name" value="Os08g0179000 protein"/>
    <property type="match status" value="1"/>
</dbReference>
<dbReference type="GO" id="GO:0005524">
    <property type="term" value="F:ATP binding"/>
    <property type="evidence" value="ECO:0007669"/>
    <property type="project" value="UniProtKB-KW"/>
</dbReference>
<dbReference type="SMART" id="SM00220">
    <property type="entry name" value="S_TKc"/>
    <property type="match status" value="1"/>
</dbReference>
<dbReference type="PROSITE" id="PS00108">
    <property type="entry name" value="PROTEIN_KINASE_ST"/>
    <property type="match status" value="1"/>
</dbReference>
<evidence type="ECO:0000256" key="3">
    <source>
        <dbReference type="ARBA" id="ARBA00022475"/>
    </source>
</evidence>
<dbReference type="Pfam" id="PF13947">
    <property type="entry name" value="GUB_WAK_bind"/>
    <property type="match status" value="1"/>
</dbReference>
<reference evidence="21 22" key="1">
    <citation type="journal article" date="2023" name="BMC Biotechnol.">
        <title>Vitis rotundifolia cv Carlos genome sequencing.</title>
        <authorList>
            <person name="Huff M."/>
            <person name="Hulse-Kemp A."/>
            <person name="Scheffler B."/>
            <person name="Youngblood R."/>
            <person name="Simpson S."/>
            <person name="Babiker E."/>
            <person name="Staton M."/>
        </authorList>
    </citation>
    <scope>NUCLEOTIDE SEQUENCE [LARGE SCALE GENOMIC DNA]</scope>
    <source>
        <tissue evidence="21">Leaf</tissue>
    </source>
</reference>
<evidence type="ECO:0000259" key="18">
    <source>
        <dbReference type="PROSITE" id="PS50026"/>
    </source>
</evidence>
<evidence type="ECO:0000256" key="5">
    <source>
        <dbReference type="ARBA" id="ARBA00022679"/>
    </source>
</evidence>
<dbReference type="SMART" id="SM00108">
    <property type="entry name" value="B_lectin"/>
    <property type="match status" value="1"/>
</dbReference>
<feature type="domain" description="Protein kinase" evidence="17">
    <location>
        <begin position="658"/>
        <end position="944"/>
    </location>
</feature>
<dbReference type="SMART" id="SM00473">
    <property type="entry name" value="PAN_AP"/>
    <property type="match status" value="1"/>
</dbReference>
<dbReference type="InterPro" id="IPR001480">
    <property type="entry name" value="Bulb-type_lectin_dom"/>
</dbReference>
<feature type="domain" description="EGF-like" evidence="18">
    <location>
        <begin position="268"/>
        <end position="304"/>
    </location>
</feature>
<evidence type="ECO:0000259" key="17">
    <source>
        <dbReference type="PROSITE" id="PS50011"/>
    </source>
</evidence>
<keyword evidence="7" id="KW-0547">Nucleotide-binding</keyword>
<dbReference type="Gene3D" id="1.10.510.10">
    <property type="entry name" value="Transferase(Phosphotransferase) domain 1"/>
    <property type="match status" value="1"/>
</dbReference>
<feature type="chain" id="PRO_5041337097" description="non-specific serine/threonine protein kinase" evidence="16">
    <location>
        <begin position="27"/>
        <end position="976"/>
    </location>
</feature>
<organism evidence="21 22">
    <name type="scientific">Vitis rotundifolia</name>
    <name type="common">Muscadine grape</name>
    <dbReference type="NCBI Taxonomy" id="103349"/>
    <lineage>
        <taxon>Eukaryota</taxon>
        <taxon>Viridiplantae</taxon>
        <taxon>Streptophyta</taxon>
        <taxon>Embryophyta</taxon>
        <taxon>Tracheophyta</taxon>
        <taxon>Spermatophyta</taxon>
        <taxon>Magnoliopsida</taxon>
        <taxon>eudicotyledons</taxon>
        <taxon>Gunneridae</taxon>
        <taxon>Pentapetalae</taxon>
        <taxon>rosids</taxon>
        <taxon>Vitales</taxon>
        <taxon>Vitaceae</taxon>
        <taxon>Viteae</taxon>
        <taxon>Vitis</taxon>
    </lineage>
</organism>
<keyword evidence="10" id="KW-1015">Disulfide bond</keyword>
<feature type="domain" description="Bulb-type lectin" evidence="19">
    <location>
        <begin position="27"/>
        <end position="149"/>
    </location>
</feature>
<dbReference type="CDD" id="cd00028">
    <property type="entry name" value="B_lectin"/>
    <property type="match status" value="1"/>
</dbReference>
<dbReference type="Gene3D" id="2.90.10.10">
    <property type="entry name" value="Bulb-type lectin domain"/>
    <property type="match status" value="1"/>
</dbReference>
<evidence type="ECO:0000256" key="1">
    <source>
        <dbReference type="ARBA" id="ARBA00004251"/>
    </source>
</evidence>
<keyword evidence="11" id="KW-0325">Glycoprotein</keyword>
<dbReference type="InterPro" id="IPR036426">
    <property type="entry name" value="Bulb-type_lectin_dom_sf"/>
</dbReference>
<keyword evidence="22" id="KW-1185">Reference proteome</keyword>
<dbReference type="InterPro" id="IPR000742">
    <property type="entry name" value="EGF"/>
</dbReference>
<dbReference type="PANTHER" id="PTHR27002">
    <property type="entry name" value="RECEPTOR-LIKE SERINE/THREONINE-PROTEIN KINASE SD1-8"/>
    <property type="match status" value="1"/>
</dbReference>
<evidence type="ECO:0000256" key="15">
    <source>
        <dbReference type="SAM" id="Phobius"/>
    </source>
</evidence>
<dbReference type="InterPro" id="IPR025287">
    <property type="entry name" value="WAK_GUB"/>
</dbReference>
<evidence type="ECO:0000256" key="9">
    <source>
        <dbReference type="ARBA" id="ARBA00022840"/>
    </source>
</evidence>
<evidence type="ECO:0000256" key="6">
    <source>
        <dbReference type="ARBA" id="ARBA00022729"/>
    </source>
</evidence>
<dbReference type="FunFam" id="1.10.510.10:FF:000060">
    <property type="entry name" value="G-type lectin S-receptor-like serine/threonine-protein kinase"/>
    <property type="match status" value="1"/>
</dbReference>
<dbReference type="EMBL" id="JARBHA010000012">
    <property type="protein sequence ID" value="KAJ9686804.1"/>
    <property type="molecule type" value="Genomic_DNA"/>
</dbReference>
<evidence type="ECO:0000256" key="12">
    <source>
        <dbReference type="ARBA" id="ARBA00047899"/>
    </source>
</evidence>
<keyword evidence="14" id="KW-0245">EGF-like domain</keyword>
<comment type="catalytic activity">
    <reaction evidence="12">
        <text>L-threonyl-[protein] + ATP = O-phospho-L-threonyl-[protein] + ADP + H(+)</text>
        <dbReference type="Rhea" id="RHEA:46608"/>
        <dbReference type="Rhea" id="RHEA-COMP:11060"/>
        <dbReference type="Rhea" id="RHEA-COMP:11605"/>
        <dbReference type="ChEBI" id="CHEBI:15378"/>
        <dbReference type="ChEBI" id="CHEBI:30013"/>
        <dbReference type="ChEBI" id="CHEBI:30616"/>
        <dbReference type="ChEBI" id="CHEBI:61977"/>
        <dbReference type="ChEBI" id="CHEBI:456216"/>
        <dbReference type="EC" id="2.7.11.1"/>
    </reaction>
</comment>